<accession>A0A0L1JD28</accession>
<name>A0A0L1JD28_ASPN3</name>
<gene>
    <name evidence="1" type="ORF">ANOM_002361</name>
</gene>
<sequence length="146" mass="14553">MPRAHWGGMLLPGAGASTGAGAGAGTRLGIAGSAPDGGGVLGAAKGLGPGEPAASPVVACLGDHKDLGSSSEVALDEALGLARMIGEQGEIEQGTLGAVGEDVVLEAQHSQDEPETWGVLATSVEQETLGVHLEGRNEDWAWHQEA</sequence>
<comment type="caution">
    <text evidence="1">The sequence shown here is derived from an EMBL/GenBank/DDBJ whole genome shotgun (WGS) entry which is preliminary data.</text>
</comment>
<dbReference type="AlphaFoldDB" id="A0A0L1JD28"/>
<dbReference type="RefSeq" id="XP_015410568.1">
    <property type="nucleotide sequence ID" value="XM_015547618.1"/>
</dbReference>
<evidence type="ECO:0000313" key="1">
    <source>
        <dbReference type="EMBL" id="KNG89645.1"/>
    </source>
</evidence>
<dbReference type="GeneID" id="26804165"/>
<keyword evidence="2" id="KW-1185">Reference proteome</keyword>
<dbReference type="EMBL" id="JNOM01000027">
    <property type="protein sequence ID" value="KNG89645.1"/>
    <property type="molecule type" value="Genomic_DNA"/>
</dbReference>
<organism evidence="1 2">
    <name type="scientific">Aspergillus nomiae NRRL (strain ATCC 15546 / NRRL 13137 / CBS 260.88 / M93)</name>
    <dbReference type="NCBI Taxonomy" id="1509407"/>
    <lineage>
        <taxon>Eukaryota</taxon>
        <taxon>Fungi</taxon>
        <taxon>Dikarya</taxon>
        <taxon>Ascomycota</taxon>
        <taxon>Pezizomycotina</taxon>
        <taxon>Eurotiomycetes</taxon>
        <taxon>Eurotiomycetidae</taxon>
        <taxon>Eurotiales</taxon>
        <taxon>Aspergillaceae</taxon>
        <taxon>Aspergillus</taxon>
        <taxon>Aspergillus subgen. Circumdati</taxon>
    </lineage>
</organism>
<reference evidence="1 2" key="1">
    <citation type="submission" date="2014-06" db="EMBL/GenBank/DDBJ databases">
        <title>The Genome of the Aflatoxigenic Filamentous Fungus Aspergillus nomius.</title>
        <authorList>
            <person name="Moore M.G."/>
            <person name="Shannon B.M."/>
            <person name="Brian M.M."/>
        </authorList>
    </citation>
    <scope>NUCLEOTIDE SEQUENCE [LARGE SCALE GENOMIC DNA]</scope>
    <source>
        <strain evidence="1 2">NRRL 13137</strain>
    </source>
</reference>
<proteinExistence type="predicted"/>
<evidence type="ECO:0000313" key="2">
    <source>
        <dbReference type="Proteomes" id="UP000037505"/>
    </source>
</evidence>
<dbReference type="Proteomes" id="UP000037505">
    <property type="component" value="Unassembled WGS sequence"/>
</dbReference>
<protein>
    <submittedName>
        <fullName evidence="1">Uncharacterized protein</fullName>
    </submittedName>
</protein>